<accession>A0ABW2BLC8</accession>
<protein>
    <submittedName>
        <fullName evidence="1">Uncharacterized protein</fullName>
    </submittedName>
</protein>
<comment type="caution">
    <text evidence="1">The sequence shown here is derived from an EMBL/GenBank/DDBJ whole genome shotgun (WGS) entry which is preliminary data.</text>
</comment>
<dbReference type="EMBL" id="JBHSWN010000001">
    <property type="protein sequence ID" value="MFC6791227.1"/>
    <property type="molecule type" value="Genomic_DNA"/>
</dbReference>
<sequence length="100" mass="10680">MAGLILVCGMVAPAASRTFACPDFLRMHGFLRQATAACRFSAFNPAIVEQARECFEEVGSSIGATEIYSGAAKFDRLAAYRNLDAVCAGLSTKFPTVVRP</sequence>
<evidence type="ECO:0000313" key="1">
    <source>
        <dbReference type="EMBL" id="MFC6791227.1"/>
    </source>
</evidence>
<evidence type="ECO:0000313" key="2">
    <source>
        <dbReference type="Proteomes" id="UP001596292"/>
    </source>
</evidence>
<dbReference type="Proteomes" id="UP001596292">
    <property type="component" value="Unassembled WGS sequence"/>
</dbReference>
<gene>
    <name evidence="1" type="ORF">ACFQE0_17360</name>
</gene>
<dbReference type="RefSeq" id="WP_378971885.1">
    <property type="nucleotide sequence ID" value="NZ_JBHSWN010000001.1"/>
</dbReference>
<proteinExistence type="predicted"/>
<reference evidence="2" key="1">
    <citation type="journal article" date="2019" name="Int. J. Syst. Evol. Microbiol.">
        <title>The Global Catalogue of Microorganisms (GCM) 10K type strain sequencing project: providing services to taxonomists for standard genome sequencing and annotation.</title>
        <authorList>
            <consortium name="The Broad Institute Genomics Platform"/>
            <consortium name="The Broad Institute Genome Sequencing Center for Infectious Disease"/>
            <person name="Wu L."/>
            <person name="Ma J."/>
        </authorList>
    </citation>
    <scope>NUCLEOTIDE SEQUENCE [LARGE SCALE GENOMIC DNA]</scope>
    <source>
        <strain evidence="2">CCUG 48316</strain>
    </source>
</reference>
<name>A0ABW2BLC8_9HYPH</name>
<organism evidence="1 2">
    <name type="scientific">Methylobacterium komagatae</name>
    <dbReference type="NCBI Taxonomy" id="374425"/>
    <lineage>
        <taxon>Bacteria</taxon>
        <taxon>Pseudomonadati</taxon>
        <taxon>Pseudomonadota</taxon>
        <taxon>Alphaproteobacteria</taxon>
        <taxon>Hyphomicrobiales</taxon>
        <taxon>Methylobacteriaceae</taxon>
        <taxon>Methylobacterium</taxon>
    </lineage>
</organism>
<keyword evidence="2" id="KW-1185">Reference proteome</keyword>